<keyword evidence="1" id="KW-0732">Signal</keyword>
<dbReference type="AlphaFoldDB" id="A0ABD3A954"/>
<evidence type="ECO:0000256" key="1">
    <source>
        <dbReference type="SAM" id="SignalP"/>
    </source>
</evidence>
<dbReference type="SUPFAM" id="SSF117281">
    <property type="entry name" value="Kelch motif"/>
    <property type="match status" value="1"/>
</dbReference>
<dbReference type="Gene3D" id="2.120.10.80">
    <property type="entry name" value="Kelch-type beta propeller"/>
    <property type="match status" value="1"/>
</dbReference>
<reference evidence="2 3" key="1">
    <citation type="submission" date="2024-11" db="EMBL/GenBank/DDBJ databases">
        <title>A near-complete genome assembly of Cinchona calisaya.</title>
        <authorList>
            <person name="Lian D.C."/>
            <person name="Zhao X.W."/>
            <person name="Wei L."/>
        </authorList>
    </citation>
    <scope>NUCLEOTIDE SEQUENCE [LARGE SCALE GENOMIC DNA]</scope>
    <source>
        <tissue evidence="2">Nenye</tissue>
    </source>
</reference>
<feature type="signal peptide" evidence="1">
    <location>
        <begin position="1"/>
        <end position="20"/>
    </location>
</feature>
<evidence type="ECO:0000313" key="3">
    <source>
        <dbReference type="Proteomes" id="UP001630127"/>
    </source>
</evidence>
<accession>A0ABD3A954</accession>
<protein>
    <submittedName>
        <fullName evidence="2">Uncharacterized protein</fullName>
    </submittedName>
</protein>
<sequence length="581" mass="65918">MNNLTGLGIWLIALNPTLRGDMPWELSQIVEYALINFGNKWIYIDARRYRLRNLQNSNIVDVWSYDELKEALSQGKCVRGSWSVRCKKDMRISLSSSPSLSYVYLRFQSPPPQSSPALPLPMAEVIKNTINLGRLHSRSNNDNTHLVSAFYSSEEKSNDIDYGGNGFTNFTSLDVANFFVNHPEGQELPQKEKGPDFIIGFQQKPKTRLRNVRAWSTMEEHYSKKKAERPPSSWRNLEKKPKLDIPDRHLGKYVEGEKSSDNKSRIYVFMDDVCCCETNVQFVEVNLGGVGDGVYGPSIRILKDFPFEPLGVSFGSDGKIIYGVGGIHDIAVRYLNRFWYCEISNPEKGWVAGPGMLSTRAYPNHQVINGKLYVMGGCLGVLLAEYLDLSRIDEGWQIIHTQSPAIMFENNYQNLPPLVGEFNPQRHFLCHLRDSFILKFFCYDVFDGKWFIISSLHGGYFYGDLFFVDGNYLYTSTKCLGAFDVFGNKNPDCILDPIIPVFDSYILPKKHTANVKIGPSKFASIWFDHTDGGAIRLVVFTTCSVIENNHPVIRARVELDQVLKLKLPRGFNFNVVAAVAV</sequence>
<dbReference type="InterPro" id="IPR015915">
    <property type="entry name" value="Kelch-typ_b-propeller"/>
</dbReference>
<dbReference type="EMBL" id="JBJUIK010000004">
    <property type="protein sequence ID" value="KAL3528269.1"/>
    <property type="molecule type" value="Genomic_DNA"/>
</dbReference>
<evidence type="ECO:0000313" key="2">
    <source>
        <dbReference type="EMBL" id="KAL3528269.1"/>
    </source>
</evidence>
<comment type="caution">
    <text evidence="2">The sequence shown here is derived from an EMBL/GenBank/DDBJ whole genome shotgun (WGS) entry which is preliminary data.</text>
</comment>
<name>A0ABD3A954_9GENT</name>
<feature type="chain" id="PRO_5044791365" evidence="1">
    <location>
        <begin position="21"/>
        <end position="581"/>
    </location>
</feature>
<organism evidence="2 3">
    <name type="scientific">Cinchona calisaya</name>
    <dbReference type="NCBI Taxonomy" id="153742"/>
    <lineage>
        <taxon>Eukaryota</taxon>
        <taxon>Viridiplantae</taxon>
        <taxon>Streptophyta</taxon>
        <taxon>Embryophyta</taxon>
        <taxon>Tracheophyta</taxon>
        <taxon>Spermatophyta</taxon>
        <taxon>Magnoliopsida</taxon>
        <taxon>eudicotyledons</taxon>
        <taxon>Gunneridae</taxon>
        <taxon>Pentapetalae</taxon>
        <taxon>asterids</taxon>
        <taxon>lamiids</taxon>
        <taxon>Gentianales</taxon>
        <taxon>Rubiaceae</taxon>
        <taxon>Cinchonoideae</taxon>
        <taxon>Cinchoneae</taxon>
        <taxon>Cinchona</taxon>
    </lineage>
</organism>
<keyword evidence="3" id="KW-1185">Reference proteome</keyword>
<gene>
    <name evidence="2" type="ORF">ACH5RR_007591</name>
</gene>
<dbReference type="Proteomes" id="UP001630127">
    <property type="component" value="Unassembled WGS sequence"/>
</dbReference>
<proteinExistence type="predicted"/>